<protein>
    <submittedName>
        <fullName evidence="1">AlpA family phage regulatory protein</fullName>
    </submittedName>
</protein>
<dbReference type="InterPro" id="IPR009061">
    <property type="entry name" value="DNA-bd_dom_put_sf"/>
</dbReference>
<gene>
    <name evidence="1" type="ORF">FE240_08850</name>
</gene>
<dbReference type="EMBL" id="CP040449">
    <property type="protein sequence ID" value="QFI54788.1"/>
    <property type="molecule type" value="Genomic_DNA"/>
</dbReference>
<sequence length="75" mass="8008">MSLHVSSELPMDGFVRAGTLAKVLGISVVTVWRWSAAGKFPKPVKVSGRVTGWPVADVRAWIAEKSNPTSQSASN</sequence>
<organism evidence="1 2">
    <name type="scientific">Aeromonas simiae</name>
    <dbReference type="NCBI Taxonomy" id="218936"/>
    <lineage>
        <taxon>Bacteria</taxon>
        <taxon>Pseudomonadati</taxon>
        <taxon>Pseudomonadota</taxon>
        <taxon>Gammaproteobacteria</taxon>
        <taxon>Aeromonadales</taxon>
        <taxon>Aeromonadaceae</taxon>
        <taxon>Aeromonas</taxon>
    </lineage>
</organism>
<dbReference type="RefSeq" id="WP_193004222.1">
    <property type="nucleotide sequence ID" value="NZ_CP040449.1"/>
</dbReference>
<dbReference type="SUPFAM" id="SSF46955">
    <property type="entry name" value="Putative DNA-binding domain"/>
    <property type="match status" value="1"/>
</dbReference>
<evidence type="ECO:0000313" key="2">
    <source>
        <dbReference type="Proteomes" id="UP000594034"/>
    </source>
</evidence>
<dbReference type="InterPro" id="IPR010260">
    <property type="entry name" value="AlpA"/>
</dbReference>
<proteinExistence type="predicted"/>
<accession>A0A5J6WY76</accession>
<dbReference type="Gene3D" id="1.10.238.160">
    <property type="match status" value="1"/>
</dbReference>
<reference evidence="1 2" key="1">
    <citation type="submission" date="2019-05" db="EMBL/GenBank/DDBJ databases">
        <title>OXA-830, a novel chromosomally encoded expanded-spectrum class D beta-lactamase in Aeromonas simiae.</title>
        <authorList>
            <person name="Zhou W."/>
            <person name="Chen Q."/>
        </authorList>
    </citation>
    <scope>NUCLEOTIDE SEQUENCE [LARGE SCALE GENOMIC DNA]</scope>
    <source>
        <strain evidence="1 2">A6</strain>
    </source>
</reference>
<dbReference type="KEGG" id="asim:FE240_08850"/>
<keyword evidence="2" id="KW-1185">Reference proteome</keyword>
<dbReference type="AlphaFoldDB" id="A0A5J6WY76"/>
<name>A0A5J6WY76_9GAMM</name>
<dbReference type="Proteomes" id="UP000594034">
    <property type="component" value="Chromosome"/>
</dbReference>
<dbReference type="Pfam" id="PF05930">
    <property type="entry name" value="Phage_AlpA"/>
    <property type="match status" value="1"/>
</dbReference>
<evidence type="ECO:0000313" key="1">
    <source>
        <dbReference type="EMBL" id="QFI54788.1"/>
    </source>
</evidence>